<evidence type="ECO:0000313" key="6">
    <source>
        <dbReference type="Proteomes" id="UP000027195"/>
    </source>
</evidence>
<proteinExistence type="inferred from homology"/>
<evidence type="ECO:0000259" key="4">
    <source>
        <dbReference type="Pfam" id="PF06094"/>
    </source>
</evidence>
<organism evidence="5 6">
    <name type="scientific">Botryobasidium botryosum (strain FD-172 SS1)</name>
    <dbReference type="NCBI Taxonomy" id="930990"/>
    <lineage>
        <taxon>Eukaryota</taxon>
        <taxon>Fungi</taxon>
        <taxon>Dikarya</taxon>
        <taxon>Basidiomycota</taxon>
        <taxon>Agaricomycotina</taxon>
        <taxon>Agaricomycetes</taxon>
        <taxon>Cantharellales</taxon>
        <taxon>Botryobasidiaceae</taxon>
        <taxon>Botryobasidium</taxon>
    </lineage>
</organism>
<reference evidence="6" key="1">
    <citation type="journal article" date="2014" name="Proc. Natl. Acad. Sci. U.S.A.">
        <title>Extensive sampling of basidiomycete genomes demonstrates inadequacy of the white-rot/brown-rot paradigm for wood decay fungi.</title>
        <authorList>
            <person name="Riley R."/>
            <person name="Salamov A.A."/>
            <person name="Brown D.W."/>
            <person name="Nagy L.G."/>
            <person name="Floudas D."/>
            <person name="Held B.W."/>
            <person name="Levasseur A."/>
            <person name="Lombard V."/>
            <person name="Morin E."/>
            <person name="Otillar R."/>
            <person name="Lindquist E.A."/>
            <person name="Sun H."/>
            <person name="LaButti K.M."/>
            <person name="Schmutz J."/>
            <person name="Jabbour D."/>
            <person name="Luo H."/>
            <person name="Baker S.E."/>
            <person name="Pisabarro A.G."/>
            <person name="Walton J.D."/>
            <person name="Blanchette R.A."/>
            <person name="Henrissat B."/>
            <person name="Martin F."/>
            <person name="Cullen D."/>
            <person name="Hibbett D.S."/>
            <person name="Grigoriev I.V."/>
        </authorList>
    </citation>
    <scope>NUCLEOTIDE SEQUENCE [LARGE SCALE GENOMIC DNA]</scope>
    <source>
        <strain evidence="6">FD-172 SS1</strain>
    </source>
</reference>
<keyword evidence="6" id="KW-1185">Reference proteome</keyword>
<dbReference type="PANTHER" id="PTHR31544:SF2">
    <property type="entry name" value="AIG2-LIKE PROTEIN D"/>
    <property type="match status" value="1"/>
</dbReference>
<dbReference type="InterPro" id="IPR013024">
    <property type="entry name" value="GGCT-like"/>
</dbReference>
<keyword evidence="2" id="KW-0808">Transferase</keyword>
<sequence>MDSTVTPIDNTPAFFYGTLMHPKILRRVLGDDGAHLRICGAILPGYSRRKVRNASYPAVISWPEAARLFGDEETAPQEEQCIRGTLVYGLTQEDRVRLDYFEGGMYDRERIPVHALGPSQTLKEWADSPESHIRLPNADITTEDGLKLPACEAVTYVWCDNINQLSRQYWSYDAFLRESLGIWI</sequence>
<accession>A0A067N305</accession>
<comment type="similarity">
    <text evidence="1">Belongs to the gamma-glutamylcyclotransferase family.</text>
</comment>
<dbReference type="Gene3D" id="3.10.490.10">
    <property type="entry name" value="Gamma-glutamyl cyclotransferase-like"/>
    <property type="match status" value="1"/>
</dbReference>
<gene>
    <name evidence="5" type="ORF">BOTBODRAFT_29503</name>
</gene>
<protein>
    <recommendedName>
        <fullName evidence="3">Putative gamma-glutamylcyclotransferase</fullName>
    </recommendedName>
</protein>
<evidence type="ECO:0000256" key="2">
    <source>
        <dbReference type="ARBA" id="ARBA00022679"/>
    </source>
</evidence>
<dbReference type="Proteomes" id="UP000027195">
    <property type="component" value="Unassembled WGS sequence"/>
</dbReference>
<dbReference type="SUPFAM" id="SSF110857">
    <property type="entry name" value="Gamma-glutamyl cyclotransferase-like"/>
    <property type="match status" value="1"/>
</dbReference>
<dbReference type="EMBL" id="KL198022">
    <property type="protein sequence ID" value="KDQ18166.1"/>
    <property type="molecule type" value="Genomic_DNA"/>
</dbReference>
<feature type="domain" description="Gamma-glutamylcyclotransferase AIG2-like" evidence="4">
    <location>
        <begin position="14"/>
        <end position="125"/>
    </location>
</feature>
<evidence type="ECO:0000313" key="5">
    <source>
        <dbReference type="EMBL" id="KDQ18166.1"/>
    </source>
</evidence>
<dbReference type="HOGENOM" id="CLU_093936_1_0_1"/>
<evidence type="ECO:0000256" key="3">
    <source>
        <dbReference type="ARBA" id="ARBA00030602"/>
    </source>
</evidence>
<dbReference type="InterPro" id="IPR045038">
    <property type="entry name" value="AIG2-like"/>
</dbReference>
<dbReference type="InParanoid" id="A0A067N305"/>
<dbReference type="InterPro" id="IPR036568">
    <property type="entry name" value="GGCT-like_sf"/>
</dbReference>
<dbReference type="AlphaFoldDB" id="A0A067N305"/>
<dbReference type="GO" id="GO:0016740">
    <property type="term" value="F:transferase activity"/>
    <property type="evidence" value="ECO:0007669"/>
    <property type="project" value="UniProtKB-KW"/>
</dbReference>
<evidence type="ECO:0000256" key="1">
    <source>
        <dbReference type="ARBA" id="ARBA00008861"/>
    </source>
</evidence>
<dbReference type="CDD" id="cd06661">
    <property type="entry name" value="GGCT_like"/>
    <property type="match status" value="1"/>
</dbReference>
<dbReference type="OrthoDB" id="1044435at2759"/>
<dbReference type="PANTHER" id="PTHR31544">
    <property type="entry name" value="AIG2-LIKE PROTEIN D"/>
    <property type="match status" value="1"/>
</dbReference>
<dbReference type="InterPro" id="IPR009288">
    <property type="entry name" value="AIG2-like_dom"/>
</dbReference>
<name>A0A067N305_BOTB1</name>
<dbReference type="Pfam" id="PF06094">
    <property type="entry name" value="GGACT"/>
    <property type="match status" value="1"/>
</dbReference>